<evidence type="ECO:0000313" key="5">
    <source>
        <dbReference type="Proteomes" id="UP000249005"/>
    </source>
</evidence>
<evidence type="ECO:0000259" key="3">
    <source>
        <dbReference type="PROSITE" id="PS50887"/>
    </source>
</evidence>
<dbReference type="Pfam" id="PF00563">
    <property type="entry name" value="EAL"/>
    <property type="match status" value="1"/>
</dbReference>
<organism evidence="4 5">
    <name type="scientific">Leminorella richardii</name>
    <dbReference type="NCBI Taxonomy" id="158841"/>
    <lineage>
        <taxon>Bacteria</taxon>
        <taxon>Pseudomonadati</taxon>
        <taxon>Pseudomonadota</taxon>
        <taxon>Gammaproteobacteria</taxon>
        <taxon>Enterobacterales</taxon>
        <taxon>Budviciaceae</taxon>
        <taxon>Leminorella</taxon>
    </lineage>
</organism>
<dbReference type="PANTHER" id="PTHR33121:SF32">
    <property type="entry name" value="RNASE E SPECIFICITY FACTOR CSRD"/>
    <property type="match status" value="1"/>
</dbReference>
<dbReference type="AlphaFoldDB" id="A0A2X4V9B8"/>
<dbReference type="InterPro" id="IPR050706">
    <property type="entry name" value="Cyclic-di-GMP_PDE-like"/>
</dbReference>
<dbReference type="EMBL" id="LS483470">
    <property type="protein sequence ID" value="SQI43302.1"/>
    <property type="molecule type" value="Genomic_DNA"/>
</dbReference>
<dbReference type="SUPFAM" id="SSF141868">
    <property type="entry name" value="EAL domain-like"/>
    <property type="match status" value="1"/>
</dbReference>
<protein>
    <submittedName>
        <fullName evidence="4">Regulator of CsrB and CsrC decay CsrD</fullName>
    </submittedName>
</protein>
<evidence type="ECO:0000256" key="1">
    <source>
        <dbReference type="SAM" id="Phobius"/>
    </source>
</evidence>
<dbReference type="NCBIfam" id="NF008281">
    <property type="entry name" value="PRK11059.1"/>
    <property type="match status" value="1"/>
</dbReference>
<dbReference type="Pfam" id="PF00990">
    <property type="entry name" value="GGDEF"/>
    <property type="match status" value="1"/>
</dbReference>
<dbReference type="PROSITE" id="PS50887">
    <property type="entry name" value="GGDEF"/>
    <property type="match status" value="1"/>
</dbReference>
<keyword evidence="1" id="KW-0812">Transmembrane</keyword>
<name>A0A2X4V9B8_9GAMM</name>
<keyword evidence="1" id="KW-1133">Transmembrane helix</keyword>
<dbReference type="KEGG" id="lri:NCTC12151_02959"/>
<dbReference type="SMART" id="SM00052">
    <property type="entry name" value="EAL"/>
    <property type="match status" value="1"/>
</dbReference>
<evidence type="ECO:0000259" key="2">
    <source>
        <dbReference type="PROSITE" id="PS50883"/>
    </source>
</evidence>
<dbReference type="InterPro" id="IPR035919">
    <property type="entry name" value="EAL_sf"/>
</dbReference>
<evidence type="ECO:0000313" key="4">
    <source>
        <dbReference type="EMBL" id="SQI43302.1"/>
    </source>
</evidence>
<accession>A0A2X4V9B8</accession>
<dbReference type="Proteomes" id="UP000249005">
    <property type="component" value="Chromosome 1"/>
</dbReference>
<dbReference type="SUPFAM" id="SSF55073">
    <property type="entry name" value="Nucleotide cyclase"/>
    <property type="match status" value="1"/>
</dbReference>
<sequence>MGMRFTARLSVFMSILVFLTVLLALLTSVLSVYLVGGNKMDSHWQPLIETADRALTSQSEAVYSYGLPTVMSATGASRLAITDAQGKAIYSHHIDAHLNFWRHFHTESSTDIELDNHPGFTLHITYADPILSTLFSLPFFLSVMAVVSLIVVIVFLWLRWLKRQFKGVELLEARAWRILSGEREDAMAVDVREWPVHASAAIDRLLMELKNMGEERVRVDKLIRSFAAQDAQTGLNNRLFFDNQLATQLEEPGAHGVVMIVRLPELELLVEEYGNAVVDDLLYMLVNMLSTFIMRHPAALLARYFSNDFSVILPHRSLKDADGIAAQLVSAIDSLPLPPNVEKDSLIHIGVCGYQGGQSPEQIMDNAEHAARAAVLQGGNSWFIYENQTAPLVRGSVCWRTLLEQTLSRGGPNIYYKPAVTVDNVLSHREMLLRIKDGDDELQPAEFMPLIQQFGMAERFDRMVLSKTLPLLDCWPEDTIAVSITVDSLLKHSFQIWLRDHLLEREKSARKRIIFELAEADVCQYSDRLRPVIRLLHGLGCRLGVVQAGLTVVSSSMYVKSIPVEVIKLHPGLVRNIDKRPENQLFVDNLMAACEGTSVVVMAASVRTRAEWETLLSRGVVGGQGEFFASPKPIPYFKEKNSRQNRQF</sequence>
<feature type="transmembrane region" description="Helical" evidence="1">
    <location>
        <begin position="139"/>
        <end position="158"/>
    </location>
</feature>
<dbReference type="GO" id="GO:0071111">
    <property type="term" value="F:cyclic-guanylate-specific phosphodiesterase activity"/>
    <property type="evidence" value="ECO:0007669"/>
    <property type="project" value="InterPro"/>
</dbReference>
<dbReference type="PROSITE" id="PS50883">
    <property type="entry name" value="EAL"/>
    <property type="match status" value="1"/>
</dbReference>
<feature type="domain" description="GGDEF" evidence="3">
    <location>
        <begin position="254"/>
        <end position="387"/>
    </location>
</feature>
<dbReference type="PANTHER" id="PTHR33121">
    <property type="entry name" value="CYCLIC DI-GMP PHOSPHODIESTERASE PDEF"/>
    <property type="match status" value="1"/>
</dbReference>
<feature type="domain" description="EAL" evidence="2">
    <location>
        <begin position="396"/>
        <end position="645"/>
    </location>
</feature>
<reference evidence="4 5" key="1">
    <citation type="submission" date="2018-06" db="EMBL/GenBank/DDBJ databases">
        <authorList>
            <consortium name="Pathogen Informatics"/>
            <person name="Doyle S."/>
        </authorList>
    </citation>
    <scope>NUCLEOTIDE SEQUENCE [LARGE SCALE GENOMIC DNA]</scope>
    <source>
        <strain evidence="4 5">NCTC12151</strain>
    </source>
</reference>
<keyword evidence="5" id="KW-1185">Reference proteome</keyword>
<dbReference type="InterPro" id="IPR029787">
    <property type="entry name" value="Nucleotide_cyclase"/>
</dbReference>
<proteinExistence type="predicted"/>
<dbReference type="SMART" id="SM00267">
    <property type="entry name" value="GGDEF"/>
    <property type="match status" value="1"/>
</dbReference>
<dbReference type="InterPro" id="IPR043128">
    <property type="entry name" value="Rev_trsase/Diguanyl_cyclase"/>
</dbReference>
<dbReference type="Gene3D" id="3.20.20.450">
    <property type="entry name" value="EAL domain"/>
    <property type="match status" value="1"/>
</dbReference>
<gene>
    <name evidence="4" type="primary">csrD</name>
    <name evidence="4" type="ORF">NCTC12151_02959</name>
</gene>
<keyword evidence="1" id="KW-0472">Membrane</keyword>
<dbReference type="CDD" id="cd01948">
    <property type="entry name" value="EAL"/>
    <property type="match status" value="1"/>
</dbReference>
<dbReference type="Pfam" id="PF17157">
    <property type="entry name" value="GAPES4"/>
    <property type="match status" value="1"/>
</dbReference>
<dbReference type="InterPro" id="IPR000160">
    <property type="entry name" value="GGDEF_dom"/>
</dbReference>
<dbReference type="Gene3D" id="3.30.70.270">
    <property type="match status" value="1"/>
</dbReference>
<dbReference type="InterPro" id="IPR033423">
    <property type="entry name" value="GAPES4"/>
</dbReference>
<dbReference type="InterPro" id="IPR001633">
    <property type="entry name" value="EAL_dom"/>
</dbReference>